<dbReference type="Proteomes" id="UP000256328">
    <property type="component" value="Unassembled WGS sequence"/>
</dbReference>
<evidence type="ECO:0000313" key="2">
    <source>
        <dbReference type="EMBL" id="RDW59070.1"/>
    </source>
</evidence>
<protein>
    <recommendedName>
        <fullName evidence="4">BTB domain-containing protein</fullName>
    </recommendedName>
</protein>
<evidence type="ECO:0008006" key="4">
    <source>
        <dbReference type="Google" id="ProtNLM"/>
    </source>
</evidence>
<comment type="caution">
    <text evidence="2">The sequence shown here is derived from an EMBL/GenBank/DDBJ whole genome shotgun (WGS) entry which is preliminary data.</text>
</comment>
<name>A0A3D8QBP4_9HELO</name>
<sequence>MKEALEGKAVFDDVEGDTFERVCQFAYTGDYIAPAYTIDNYFIPSTSASKPNALFSLVRHGNKIPETDDTYGPLSKRIRTSKHPLERSPRQLLQDGEHKTTASGAASETQCIVRKNCRPSENYTSVFLGHAKVYVFAETWGAEALKALALKKLRTTLETFTLYEARRPDIIELLRYAYSDEHLPDRDDLRNLVLLYAVDKIKSLIHTSEWLSLIKEGGTFAAELAVALTSRIK</sequence>
<dbReference type="PANTHER" id="PTHR47843">
    <property type="entry name" value="BTB DOMAIN-CONTAINING PROTEIN-RELATED"/>
    <property type="match status" value="1"/>
</dbReference>
<proteinExistence type="predicted"/>
<organism evidence="2 3">
    <name type="scientific">Coleophoma crateriformis</name>
    <dbReference type="NCBI Taxonomy" id="565419"/>
    <lineage>
        <taxon>Eukaryota</taxon>
        <taxon>Fungi</taxon>
        <taxon>Dikarya</taxon>
        <taxon>Ascomycota</taxon>
        <taxon>Pezizomycotina</taxon>
        <taxon>Leotiomycetes</taxon>
        <taxon>Helotiales</taxon>
        <taxon>Dermateaceae</taxon>
        <taxon>Coleophoma</taxon>
    </lineage>
</organism>
<gene>
    <name evidence="2" type="ORF">BP5796_11994</name>
</gene>
<dbReference type="PANTHER" id="PTHR47843:SF5">
    <property type="entry name" value="BTB_POZ DOMAIN PROTEIN"/>
    <property type="match status" value="1"/>
</dbReference>
<dbReference type="EMBL" id="PDLN01000020">
    <property type="protein sequence ID" value="RDW59070.1"/>
    <property type="molecule type" value="Genomic_DNA"/>
</dbReference>
<dbReference type="OrthoDB" id="9997739at2759"/>
<accession>A0A3D8QBP4</accession>
<reference evidence="2 3" key="1">
    <citation type="journal article" date="2018" name="IMA Fungus">
        <title>IMA Genome-F 9: Draft genome sequence of Annulohypoxylon stygium, Aspergillus mulundensis, Berkeleyomyces basicola (syn. Thielaviopsis basicola), Ceratocystis smalleyi, two Cercospora beticola strains, Coleophoma cylindrospora, Fusarium fracticaudum, Phialophora cf. hyalina, and Morchella septimelata.</title>
        <authorList>
            <person name="Wingfield B.D."/>
            <person name="Bills G.F."/>
            <person name="Dong Y."/>
            <person name="Huang W."/>
            <person name="Nel W.J."/>
            <person name="Swalarsk-Parry B.S."/>
            <person name="Vaghefi N."/>
            <person name="Wilken P.M."/>
            <person name="An Z."/>
            <person name="de Beer Z.W."/>
            <person name="De Vos L."/>
            <person name="Chen L."/>
            <person name="Duong T.A."/>
            <person name="Gao Y."/>
            <person name="Hammerbacher A."/>
            <person name="Kikkert J.R."/>
            <person name="Li Y."/>
            <person name="Li H."/>
            <person name="Li K."/>
            <person name="Li Q."/>
            <person name="Liu X."/>
            <person name="Ma X."/>
            <person name="Naidoo K."/>
            <person name="Pethybridge S.J."/>
            <person name="Sun J."/>
            <person name="Steenkamp E.T."/>
            <person name="van der Nest M.A."/>
            <person name="van Wyk S."/>
            <person name="Wingfield M.J."/>
            <person name="Xiong C."/>
            <person name="Yue Q."/>
            <person name="Zhang X."/>
        </authorList>
    </citation>
    <scope>NUCLEOTIDE SEQUENCE [LARGE SCALE GENOMIC DNA]</scope>
    <source>
        <strain evidence="2 3">BP5796</strain>
    </source>
</reference>
<evidence type="ECO:0000313" key="3">
    <source>
        <dbReference type="Proteomes" id="UP000256328"/>
    </source>
</evidence>
<evidence type="ECO:0000256" key="1">
    <source>
        <dbReference type="SAM" id="MobiDB-lite"/>
    </source>
</evidence>
<dbReference type="AlphaFoldDB" id="A0A3D8QBP4"/>
<keyword evidence="3" id="KW-1185">Reference proteome</keyword>
<feature type="region of interest" description="Disordered" evidence="1">
    <location>
        <begin position="66"/>
        <end position="105"/>
    </location>
</feature>
<feature type="compositionally biased region" description="Basic and acidic residues" evidence="1">
    <location>
        <begin position="83"/>
        <end position="100"/>
    </location>
</feature>